<dbReference type="SUPFAM" id="SSF49464">
    <property type="entry name" value="Carboxypeptidase regulatory domain-like"/>
    <property type="match status" value="1"/>
</dbReference>
<keyword evidence="3 7" id="KW-1134">Transmembrane beta strand</keyword>
<feature type="chain" id="PRO_5043560171" evidence="8">
    <location>
        <begin position="28"/>
        <end position="1197"/>
    </location>
</feature>
<reference evidence="10" key="1">
    <citation type="submission" date="2024-05" db="EMBL/GenBank/DDBJ databases">
        <authorList>
            <person name="Kim S."/>
            <person name="Heo J."/>
            <person name="Choi H."/>
            <person name="Choi Y."/>
            <person name="Kwon S.-W."/>
            <person name="Kim Y."/>
        </authorList>
    </citation>
    <scope>NUCLEOTIDE SEQUENCE</scope>
    <source>
        <strain evidence="10">KACC 23697</strain>
    </source>
</reference>
<keyword evidence="5 7" id="KW-0472">Membrane</keyword>
<evidence type="ECO:0000256" key="5">
    <source>
        <dbReference type="ARBA" id="ARBA00023136"/>
    </source>
</evidence>
<dbReference type="InterPro" id="IPR012910">
    <property type="entry name" value="Plug_dom"/>
</dbReference>
<dbReference type="Gene3D" id="2.60.40.1120">
    <property type="entry name" value="Carboxypeptidase-like, regulatory domain"/>
    <property type="match status" value="1"/>
</dbReference>
<dbReference type="InterPro" id="IPR023996">
    <property type="entry name" value="TonB-dep_OMP_SusC/RagA"/>
</dbReference>
<dbReference type="InterPro" id="IPR023997">
    <property type="entry name" value="TonB-dep_OMP_SusC/RagA_CS"/>
</dbReference>
<dbReference type="Pfam" id="PF13715">
    <property type="entry name" value="CarbopepD_reg_2"/>
    <property type="match status" value="1"/>
</dbReference>
<dbReference type="SUPFAM" id="SSF56935">
    <property type="entry name" value="Porins"/>
    <property type="match status" value="1"/>
</dbReference>
<feature type="signal peptide" evidence="8">
    <location>
        <begin position="1"/>
        <end position="27"/>
    </location>
</feature>
<gene>
    <name evidence="10" type="ORF">ABEG20_04390</name>
</gene>
<dbReference type="InterPro" id="IPR008969">
    <property type="entry name" value="CarboxyPept-like_regulatory"/>
</dbReference>
<dbReference type="Gene3D" id="2.170.130.10">
    <property type="entry name" value="TonB-dependent receptor, plug domain"/>
    <property type="match status" value="1"/>
</dbReference>
<protein>
    <submittedName>
        <fullName evidence="10">SusC/RagA family TonB-linked outer membrane protein</fullName>
    </submittedName>
</protein>
<dbReference type="InterPro" id="IPR039426">
    <property type="entry name" value="TonB-dep_rcpt-like"/>
</dbReference>
<dbReference type="PROSITE" id="PS52016">
    <property type="entry name" value="TONB_DEPENDENT_REC_3"/>
    <property type="match status" value="1"/>
</dbReference>
<dbReference type="Gene3D" id="2.40.170.20">
    <property type="entry name" value="TonB-dependent receptor, beta-barrel domain"/>
    <property type="match status" value="1"/>
</dbReference>
<dbReference type="EMBL" id="CP157485">
    <property type="protein sequence ID" value="XBO48837.1"/>
    <property type="molecule type" value="Genomic_DNA"/>
</dbReference>
<comment type="subcellular location">
    <subcellularLocation>
        <location evidence="1 7">Cell outer membrane</location>
        <topology evidence="1 7">Multi-pass membrane protein</topology>
    </subcellularLocation>
</comment>
<evidence type="ECO:0000259" key="9">
    <source>
        <dbReference type="Pfam" id="PF07715"/>
    </source>
</evidence>
<evidence type="ECO:0000256" key="4">
    <source>
        <dbReference type="ARBA" id="ARBA00022692"/>
    </source>
</evidence>
<sequence length="1197" mass="130977">MNKNFTRPLYFLLVVLLAFGAVFQAAAQNKQISLEQALDAISKKYKTKFAYEHSIVQGKTASSASLKAKSVDEALKNVLYPNNLLFLYVSEGNYTIVSRDGKTLDVNAQANLPTLSGTSNSSNNEFYLSGQVTDEGSIPLPGVTIKSNGSNRVVTTDGNGKYSIFVPNTTTSISFSYLGYQTSNLPVTANTSSLNVSLTPAAGNQLQDVNIVSNGYQVLPKERSTGAAFGVTAKDLQKIPTPNVVQRLESLIPGVKVTLNSDNMFTYGNTQQGINSGTRSLGRSDYNMEVRGSNTLRGETFPLVVVDGAIMELDLSTLNPNDIANITFLKDAAAASIWGTRAANGVVVITTKKGQSGQAPQVSFSMTAAVANRPDLGYLNMMNSAQVIAYEQDLVAKNLIFAPSATTAFSGTVADATDLTFKLKAGTITQAAYDAEISRLSALDNRSQINDYLLRPSSNQQYNLSVTGGGKSSDYFYSASYSKENPYTRGTEGQRLTLTMNNNFKLFKIATLSANFRASFFKYKTGAVSLSSLFSPTASTFMPYNQLVDASGNHKAYSTVYYSGWVDNLQNQGYLNWKYSVLDEMDNVDNSQNENNYNFNLNLNVPVFKGLSANAFFANERNFGNTRNYYSEATFFYRNLVNTFTPIPTSGRAVNSIGLSPGSGILNNLSGYNNNYTLRGQLNYDHILGTEHQLTAIVGSEIRQTKVGQGTSVLYGYNTGNGISRPVNFFTPYATIQGSTQGIAGSPSQQDKVRRYLSYYSNVAYTYKGKYTLSGSARYDDYNNFGVDRKFRATPLWSSGLKWDVKKESFLNTQNWLNSLSIRATYGVNGNISTNTFPFTYISLGTGDSATGLPNASIIAPANPELRWEKTYVANLGVDFALLDNRLSGSVDVYSKRGKDLFYEFPINGTYGFTSINRNVASMSGNGVEFNLNGTVIREKDYEWNAGLNFAYNTNKITDTRFIVNSTFLSNPAFGSVPLDGYPNDKIFVFRNAGLDANGLTQVFDQNGNKVGSGQNVTSVDALVYAGRRTPPYFGSFNTSFRYKAFTLMAVATYQFGNVFMRPTISAYSSSRQGVKYDLHEDITKRWIKAGDEAFTNVPGAAGALAPTSLLRYQQSDINVLKGDYIRLRELALTYQVPVEQLKFIRSANVGFSVRNLGLLWRANKEGLDPDFVGGLSASTLGLPSPVSYNFSLNVNF</sequence>
<proteinExistence type="inferred from homology"/>
<evidence type="ECO:0000256" key="2">
    <source>
        <dbReference type="ARBA" id="ARBA00022448"/>
    </source>
</evidence>
<dbReference type="InterPro" id="IPR037066">
    <property type="entry name" value="Plug_dom_sf"/>
</dbReference>
<evidence type="ECO:0000256" key="3">
    <source>
        <dbReference type="ARBA" id="ARBA00022452"/>
    </source>
</evidence>
<dbReference type="GO" id="GO:0009279">
    <property type="term" value="C:cell outer membrane"/>
    <property type="evidence" value="ECO:0007669"/>
    <property type="project" value="UniProtKB-SubCell"/>
</dbReference>
<keyword evidence="4 7" id="KW-0812">Transmembrane</keyword>
<comment type="similarity">
    <text evidence="7">Belongs to the TonB-dependent receptor family.</text>
</comment>
<dbReference type="RefSeq" id="WP_406826178.1">
    <property type="nucleotide sequence ID" value="NZ_CP157485.1"/>
</dbReference>
<evidence type="ECO:0000256" key="6">
    <source>
        <dbReference type="ARBA" id="ARBA00023237"/>
    </source>
</evidence>
<keyword evidence="2 7" id="KW-0813">Transport</keyword>
<dbReference type="InterPro" id="IPR036942">
    <property type="entry name" value="Beta-barrel_TonB_sf"/>
</dbReference>
<evidence type="ECO:0000256" key="1">
    <source>
        <dbReference type="ARBA" id="ARBA00004571"/>
    </source>
</evidence>
<evidence type="ECO:0000313" key="10">
    <source>
        <dbReference type="EMBL" id="XBO48837.1"/>
    </source>
</evidence>
<dbReference type="Pfam" id="PF07715">
    <property type="entry name" value="Plug"/>
    <property type="match status" value="1"/>
</dbReference>
<evidence type="ECO:0000256" key="8">
    <source>
        <dbReference type="SAM" id="SignalP"/>
    </source>
</evidence>
<evidence type="ECO:0000256" key="7">
    <source>
        <dbReference type="PROSITE-ProRule" id="PRU01360"/>
    </source>
</evidence>
<dbReference type="NCBIfam" id="TIGR04056">
    <property type="entry name" value="OMP_RagA_SusC"/>
    <property type="match status" value="1"/>
</dbReference>
<keyword evidence="8" id="KW-0732">Signal</keyword>
<name>A0AAU7K8D0_9SPHI</name>
<dbReference type="AlphaFoldDB" id="A0AAU7K8D0"/>
<keyword evidence="6 7" id="KW-0998">Cell outer membrane</keyword>
<feature type="domain" description="TonB-dependent receptor plug" evidence="9">
    <location>
        <begin position="222"/>
        <end position="346"/>
    </location>
</feature>
<dbReference type="NCBIfam" id="TIGR04057">
    <property type="entry name" value="SusC_RagA_signa"/>
    <property type="match status" value="1"/>
</dbReference>
<accession>A0AAU7K8D0</accession>
<organism evidence="10">
    <name type="scientific">Pedobacter sp. KACC 23697</name>
    <dbReference type="NCBI Taxonomy" id="3149230"/>
    <lineage>
        <taxon>Bacteria</taxon>
        <taxon>Pseudomonadati</taxon>
        <taxon>Bacteroidota</taxon>
        <taxon>Sphingobacteriia</taxon>
        <taxon>Sphingobacteriales</taxon>
        <taxon>Sphingobacteriaceae</taxon>
        <taxon>Pedobacter</taxon>
    </lineage>
</organism>